<dbReference type="Gene3D" id="3.30.70.1440">
    <property type="entry name" value="Multidrug efflux transporter AcrB pore domain"/>
    <property type="match status" value="1"/>
</dbReference>
<dbReference type="InterPro" id="IPR027463">
    <property type="entry name" value="AcrB_DN_DC_subdom"/>
</dbReference>
<keyword evidence="4" id="KW-1185">Reference proteome</keyword>
<dbReference type="Proteomes" id="UP000563426">
    <property type="component" value="Unassembled WGS sequence"/>
</dbReference>
<protein>
    <submittedName>
        <fullName evidence="3">Efflux RND transporter permease subunit</fullName>
    </submittedName>
</protein>
<comment type="caution">
    <text evidence="3">The sequence shown here is derived from an EMBL/GenBank/DDBJ whole genome shotgun (WGS) entry which is preliminary data.</text>
</comment>
<dbReference type="GO" id="GO:0042910">
    <property type="term" value="F:xenobiotic transmembrane transporter activity"/>
    <property type="evidence" value="ECO:0007669"/>
    <property type="project" value="TreeGrafter"/>
</dbReference>
<feature type="transmembrane region" description="Helical" evidence="2">
    <location>
        <begin position="461"/>
        <end position="482"/>
    </location>
</feature>
<dbReference type="RefSeq" id="WP_120525475.1">
    <property type="nucleotide sequence ID" value="NZ_JABFJV010000015.1"/>
</dbReference>
<accession>A0A3A8I8I3</accession>
<dbReference type="InterPro" id="IPR001036">
    <property type="entry name" value="Acrflvin-R"/>
</dbReference>
<gene>
    <name evidence="3" type="ORF">HMI49_04800</name>
</gene>
<feature type="transmembrane region" description="Helical" evidence="2">
    <location>
        <begin position="385"/>
        <end position="409"/>
    </location>
</feature>
<proteinExistence type="predicted"/>
<feature type="transmembrane region" description="Helical" evidence="2">
    <location>
        <begin position="525"/>
        <end position="545"/>
    </location>
</feature>
<dbReference type="PRINTS" id="PR00702">
    <property type="entry name" value="ACRIFLAVINRP"/>
</dbReference>
<dbReference type="SUPFAM" id="SSF82714">
    <property type="entry name" value="Multidrug efflux transporter AcrB TolC docking domain, DN and DC subdomains"/>
    <property type="match status" value="2"/>
</dbReference>
<dbReference type="SUPFAM" id="SSF82866">
    <property type="entry name" value="Multidrug efflux transporter AcrB transmembrane domain"/>
    <property type="match status" value="2"/>
</dbReference>
<feature type="transmembrane region" description="Helical" evidence="2">
    <location>
        <begin position="847"/>
        <end position="865"/>
    </location>
</feature>
<dbReference type="SUPFAM" id="SSF82693">
    <property type="entry name" value="Multidrug efflux transporter AcrB pore domain, PN1, PN2, PC1 and PC2 subdomains"/>
    <property type="match status" value="3"/>
</dbReference>
<keyword evidence="2" id="KW-0812">Transmembrane</keyword>
<keyword evidence="2" id="KW-0472">Membrane</keyword>
<dbReference type="Gene3D" id="3.30.70.1320">
    <property type="entry name" value="Multidrug efflux transporter AcrB pore domain like"/>
    <property type="match status" value="1"/>
</dbReference>
<keyword evidence="2" id="KW-1133">Transmembrane helix</keyword>
<dbReference type="GO" id="GO:0005886">
    <property type="term" value="C:plasma membrane"/>
    <property type="evidence" value="ECO:0007669"/>
    <property type="project" value="TreeGrafter"/>
</dbReference>
<dbReference type="OrthoDB" id="5298114at2"/>
<evidence type="ECO:0000256" key="2">
    <source>
        <dbReference type="SAM" id="Phobius"/>
    </source>
</evidence>
<organism evidence="3 4">
    <name type="scientific">Corallococcus exercitus</name>
    <dbReference type="NCBI Taxonomy" id="2316736"/>
    <lineage>
        <taxon>Bacteria</taxon>
        <taxon>Pseudomonadati</taxon>
        <taxon>Myxococcota</taxon>
        <taxon>Myxococcia</taxon>
        <taxon>Myxococcales</taxon>
        <taxon>Cystobacterineae</taxon>
        <taxon>Myxococcaceae</taxon>
        <taxon>Corallococcus</taxon>
    </lineage>
</organism>
<sequence>MSITDVCIKKPVFAWMIMAATIIFGLVAAQRIGISQFPDVDFPTINISVSWEGANPEAVESDVVEFIEEAVTQVEGVKSITSSARQGSANITVELDLSRNVDLALQDVQTKVSQAQRRLPLDIDPPIVSKSNPEDQPIMWLGVSGPFSQQVVSDFARYRVKERLQTVPGVGEVILGGLLERNVRIWVDAQKLDAHALTVSDLIAALQREHVELPAGRIETQGREVNVRFMGEALDLETLANVVVREEGGRPVYLHDVAIVEDGFEDERRLARVNGEPAQAMGIKKQRGANAVSVAQEVRAQLAQLQKELPEGMSATINFDSTQFIEESVHEIEFELLLACILTAFVCWVFLGSLSSTLNVVLAIPMSLLGTVAVIYFLGFTLNTFTLLGLALAVGIVVDDAIMVLENIFRHAEEGKDRVRAAREGTAEITFAALAATLAVVAIFLPVVFMKGIIGRFFLQFGVTLCVAVLLSYVEAITLAPARCAQLLKTSREHRGRVGVVVDKAFSKLEALYARALGWGLVRPWRVLLVAVAMLVLSAFAFKALPGEFVPSQDQGRMSVRLQTAVGSSLEETNRLFKRAEEFVASRPEVTRVFVVVGGGGGGSSVNAGNMNLTLVPADQRMPQAEFAQVLRKELNSYPGLRAVVQDLSQAGFTAQRGFPVEFSVRGSDWDKLVEASQSLREQLQASGKVVDLDTDYQLGQPELRITPDRARAADLGVPIQTVASTVNALVGGVRVGKYSSGGRRIDVRMRLLASQRSRPEDLSLLKVRTANNSLVPLSSLVTQEELPALQAITRRDRERAISLFANVAPGSNQEEALATVESLGKDLPGGIRVVAGGASVAFRDSMSSLLFALFLGIAVAYMVLGAQFNSFLHPVTVLTILPLSVAGASFALLITGNTLNIFSMIGLLLLMGIVKKNSIILVDYALQQREQGADAMQAMLRAGPVRLRPILMTSTATMMSAVPAALALGAGSETRAPMSIAVLGGLSVSTVLSLLVVPAFYVVADRLKTRLGNRLRKGKGGDDDSHAVHDEPRPVPHG</sequence>
<dbReference type="EMBL" id="JABFJV010000015">
    <property type="protein sequence ID" value="NOK32514.1"/>
    <property type="molecule type" value="Genomic_DNA"/>
</dbReference>
<dbReference type="Gene3D" id="3.30.2090.10">
    <property type="entry name" value="Multidrug efflux transporter AcrB TolC docking domain, DN and DC subdomains"/>
    <property type="match status" value="2"/>
</dbReference>
<evidence type="ECO:0000313" key="3">
    <source>
        <dbReference type="EMBL" id="NOK32514.1"/>
    </source>
</evidence>
<dbReference type="Gene3D" id="1.20.1640.10">
    <property type="entry name" value="Multidrug efflux transporter AcrB transmembrane domain"/>
    <property type="match status" value="2"/>
</dbReference>
<feature type="compositionally biased region" description="Basic and acidic residues" evidence="1">
    <location>
        <begin position="1020"/>
        <end position="1039"/>
    </location>
</feature>
<dbReference type="PANTHER" id="PTHR32063:SF0">
    <property type="entry name" value="SWARMING MOTILITY PROTEIN SWRC"/>
    <property type="match status" value="1"/>
</dbReference>
<evidence type="ECO:0000313" key="4">
    <source>
        <dbReference type="Proteomes" id="UP000563426"/>
    </source>
</evidence>
<dbReference type="PANTHER" id="PTHR32063">
    <property type="match status" value="1"/>
</dbReference>
<feature type="transmembrane region" description="Helical" evidence="2">
    <location>
        <begin position="981"/>
        <end position="1005"/>
    </location>
</feature>
<feature type="region of interest" description="Disordered" evidence="1">
    <location>
        <begin position="1015"/>
        <end position="1039"/>
    </location>
</feature>
<feature type="transmembrane region" description="Helical" evidence="2">
    <location>
        <begin position="429"/>
        <end position="449"/>
    </location>
</feature>
<dbReference type="Gene3D" id="3.30.70.1430">
    <property type="entry name" value="Multidrug efflux transporter AcrB pore domain"/>
    <property type="match status" value="2"/>
</dbReference>
<feature type="transmembrane region" description="Helical" evidence="2">
    <location>
        <begin position="12"/>
        <end position="29"/>
    </location>
</feature>
<dbReference type="AlphaFoldDB" id="A0A3A8I8I3"/>
<name>A0A3A8I8I3_9BACT</name>
<reference evidence="3 4" key="1">
    <citation type="submission" date="2020-05" db="EMBL/GenBank/DDBJ databases">
        <authorList>
            <person name="Whitworth D."/>
        </authorList>
    </citation>
    <scope>NUCLEOTIDE SEQUENCE [LARGE SCALE GENOMIC DNA]</scope>
    <source>
        <strain evidence="3 4">AB043B</strain>
    </source>
</reference>
<dbReference type="Pfam" id="PF00873">
    <property type="entry name" value="ACR_tran"/>
    <property type="match status" value="1"/>
</dbReference>
<feature type="transmembrane region" description="Helical" evidence="2">
    <location>
        <begin position="948"/>
        <end position="969"/>
    </location>
</feature>
<evidence type="ECO:0000256" key="1">
    <source>
        <dbReference type="SAM" id="MobiDB-lite"/>
    </source>
</evidence>